<evidence type="ECO:0000259" key="2">
    <source>
        <dbReference type="Pfam" id="PF25583"/>
    </source>
</evidence>
<evidence type="ECO:0000259" key="1">
    <source>
        <dbReference type="Pfam" id="PF13280"/>
    </source>
</evidence>
<protein>
    <submittedName>
        <fullName evidence="3">WYL domain-containing protein</fullName>
    </submittedName>
</protein>
<feature type="domain" description="WYL" evidence="1">
    <location>
        <begin position="150"/>
        <end position="217"/>
    </location>
</feature>
<accession>A0A851GFL8</accession>
<dbReference type="InterPro" id="IPR057727">
    <property type="entry name" value="WCX_dom"/>
</dbReference>
<sequence length="332" mass="37400">MSGFTGGGKVQMVRIYKILDALKAGDFPNCRKLAEQLEFTQKTIQRDVTYMQDQLGIPIRYNASMHGYELDGDVDSFPVFDVQVEDLAALFLARHAIGSVSGTKLAEALSPAFEKLTRMLEGKVSMNWRDLDRAFSVKEPGVVNTDLTMFGKIAEAVLNEQELSFTYRKVGAATSSKRRIQPYHVGEIGGGWYVIGHDVGREGLRTFALQRIRGLKVLKSTFERPVDFQIGKHLGGSIGVWDHNDEGQVEVVVEVTDWVARIVQERLWHPTQKTKVLDDLGDRVELRMQLGNIEEVRQLVLGWGRHAKVLAPEALRQWVRQEASAMVRNHRG</sequence>
<dbReference type="PANTHER" id="PTHR34580:SF1">
    <property type="entry name" value="PROTEIN PAFC"/>
    <property type="match status" value="1"/>
</dbReference>
<reference evidence="3 4" key="1">
    <citation type="submission" date="2020-07" db="EMBL/GenBank/DDBJ databases">
        <title>Roseicoccus Jingziensis gen. nov., sp. nov., isolated from coastal seawater.</title>
        <authorList>
            <person name="Feng X."/>
        </authorList>
    </citation>
    <scope>NUCLEOTIDE SEQUENCE [LARGE SCALE GENOMIC DNA]</scope>
    <source>
        <strain evidence="3 4">N1E253</strain>
    </source>
</reference>
<dbReference type="EMBL" id="JACBAZ010000004">
    <property type="protein sequence ID" value="NWK55999.1"/>
    <property type="molecule type" value="Genomic_DNA"/>
</dbReference>
<dbReference type="Proteomes" id="UP000557872">
    <property type="component" value="Unassembled WGS sequence"/>
</dbReference>
<dbReference type="InterPro" id="IPR026881">
    <property type="entry name" value="WYL_dom"/>
</dbReference>
<dbReference type="Pfam" id="PF13280">
    <property type="entry name" value="WYL"/>
    <property type="match status" value="1"/>
</dbReference>
<proteinExistence type="predicted"/>
<dbReference type="PANTHER" id="PTHR34580">
    <property type="match status" value="1"/>
</dbReference>
<evidence type="ECO:0000313" key="4">
    <source>
        <dbReference type="Proteomes" id="UP000557872"/>
    </source>
</evidence>
<gene>
    <name evidence="3" type="ORF">HW115_10270</name>
</gene>
<keyword evidence="4" id="KW-1185">Reference proteome</keyword>
<organism evidence="3 4">
    <name type="scientific">Oceaniferula marina</name>
    <dbReference type="NCBI Taxonomy" id="2748318"/>
    <lineage>
        <taxon>Bacteria</taxon>
        <taxon>Pseudomonadati</taxon>
        <taxon>Verrucomicrobiota</taxon>
        <taxon>Verrucomicrobiia</taxon>
        <taxon>Verrucomicrobiales</taxon>
        <taxon>Verrucomicrobiaceae</taxon>
        <taxon>Oceaniferula</taxon>
    </lineage>
</organism>
<name>A0A851GFL8_9BACT</name>
<comment type="caution">
    <text evidence="3">The sequence shown here is derived from an EMBL/GenBank/DDBJ whole genome shotgun (WGS) entry which is preliminary data.</text>
</comment>
<dbReference type="Pfam" id="PF25583">
    <property type="entry name" value="WCX"/>
    <property type="match status" value="1"/>
</dbReference>
<dbReference type="AlphaFoldDB" id="A0A851GFL8"/>
<dbReference type="Gene3D" id="1.10.10.10">
    <property type="entry name" value="Winged helix-like DNA-binding domain superfamily/Winged helix DNA-binding domain"/>
    <property type="match status" value="1"/>
</dbReference>
<feature type="domain" description="WCX" evidence="2">
    <location>
        <begin position="249"/>
        <end position="327"/>
    </location>
</feature>
<dbReference type="InterPro" id="IPR036388">
    <property type="entry name" value="WH-like_DNA-bd_sf"/>
</dbReference>
<dbReference type="PROSITE" id="PS52050">
    <property type="entry name" value="WYL"/>
    <property type="match status" value="1"/>
</dbReference>
<evidence type="ECO:0000313" key="3">
    <source>
        <dbReference type="EMBL" id="NWK55999.1"/>
    </source>
</evidence>
<dbReference type="RefSeq" id="WP_178932597.1">
    <property type="nucleotide sequence ID" value="NZ_JACBAZ010000004.1"/>
</dbReference>
<dbReference type="InterPro" id="IPR051534">
    <property type="entry name" value="CBASS_pafABC_assoc_protein"/>
</dbReference>